<dbReference type="InterPro" id="IPR000878">
    <property type="entry name" value="4pyrrol_Mease"/>
</dbReference>
<evidence type="ECO:0000256" key="7">
    <source>
        <dbReference type="ARBA" id="ARBA00023244"/>
    </source>
</evidence>
<dbReference type="EC" id="1.3.1.76" evidence="1"/>
<keyword evidence="14" id="KW-1185">Reference proteome</keyword>
<keyword evidence="7" id="KW-0627">Porphyrin biosynthesis</keyword>
<evidence type="ECO:0000259" key="12">
    <source>
        <dbReference type="Pfam" id="PF14824"/>
    </source>
</evidence>
<dbReference type="PANTHER" id="PTHR45790:SF6">
    <property type="entry name" value="UROPORPHYRINOGEN-III C-METHYLTRANSFERASE"/>
    <property type="match status" value="1"/>
</dbReference>
<dbReference type="InterPro" id="IPR006366">
    <property type="entry name" value="CobA/CysG_C"/>
</dbReference>
<dbReference type="SUPFAM" id="SSF51735">
    <property type="entry name" value="NAD(P)-binding Rossmann-fold domains"/>
    <property type="match status" value="1"/>
</dbReference>
<dbReference type="SUPFAM" id="SSF53790">
    <property type="entry name" value="Tetrapyrrole methylase"/>
    <property type="match status" value="1"/>
</dbReference>
<evidence type="ECO:0000256" key="4">
    <source>
        <dbReference type="ARBA" id="ARBA00022691"/>
    </source>
</evidence>
<evidence type="ECO:0000256" key="1">
    <source>
        <dbReference type="ARBA" id="ARBA00012400"/>
    </source>
</evidence>
<name>A0ABR4N3D0_9FUNG</name>
<reference evidence="13 14" key="1">
    <citation type="submission" date="2023-09" db="EMBL/GenBank/DDBJ databases">
        <title>Pangenome analysis of Batrachochytrium dendrobatidis and related Chytrids.</title>
        <authorList>
            <person name="Yacoub M.N."/>
            <person name="Stajich J.E."/>
            <person name="James T.Y."/>
        </authorList>
    </citation>
    <scope>NUCLEOTIDE SEQUENCE [LARGE SCALE GENOMIC DNA]</scope>
    <source>
        <strain evidence="13 14">JEL0888</strain>
    </source>
</reference>
<dbReference type="Pfam" id="PF14824">
    <property type="entry name" value="Sirohm_synth_M"/>
    <property type="match status" value="1"/>
</dbReference>
<dbReference type="NCBIfam" id="TIGR01469">
    <property type="entry name" value="cobA_cysG_Cterm"/>
    <property type="match status" value="1"/>
</dbReference>
<comment type="caution">
    <text evidence="13">The sequence shown here is derived from an EMBL/GenBank/DDBJ whole genome shotgun (WGS) entry which is preliminary data.</text>
</comment>
<dbReference type="InterPro" id="IPR050161">
    <property type="entry name" value="Siro_Cobalamin_biosynth"/>
</dbReference>
<proteinExistence type="inferred from homology"/>
<feature type="domain" description="Tetrapyrrole methylase" evidence="10">
    <location>
        <begin position="543"/>
        <end position="753"/>
    </location>
</feature>
<evidence type="ECO:0000259" key="11">
    <source>
        <dbReference type="Pfam" id="PF14823"/>
    </source>
</evidence>
<sequence length="810" mass="84963">MPLKPNPPPATPGRALEGSASLLVGLRLANKHVLVVGGGREAAGRVFYALDASASVTVVSPRSGLHPAVARRIADGQVAYFDRKFLPEDLERPFLGAGEHTRRGETSDFAALADADDDMPVNVVLSCIDDRGVSADIAARCRRLRIPVNCADIPDCCDFYFMAQYRSGGLQLGVSTNGGGPRLGARLRNAVLAALPDATPAAVDGVAAMRAAVRQRDEADGLGAELLGRRMAWLSALCDQWAVDEMAQLRDHRGLVDAVVHAYACGHDVPAFEDALALARGPPLAASPVPRDQRLAAQQSQKQPAASGGRTPLLSGDEAAASRAAAAAVLARPAAAKDTAAAPSTLVGSLGYIARRDVSKRIARAEQALVRVPVLGPVLLLTIAYWFNVAAAVVGALVVPWHAARHAQVSAPAEPSQELQDAALQQPAQTAPPMRPLSIPRTVFDTATNTATVITEEPVDGSVSQPAAPQRQSLVRAALRLPRAVLLHLSLRLVGLAGGAVGIASPLLPRVLSSWLRTMQAHVLTLLGDEAGATRAKAASMGKLYLVGAGPGDKKLLTLAAVEILRSADLVISDQLIPQSVRDLVPRRRLHVNALKADGASDKSQAKSNLSCLAALQAGKTVVRLKTGDPFLFGRGGEEVQFFRDYGIEPMVVPGISSVLGGPTAAMIPVTHRGVADSVLIVSGRGEGGAFPKIPPFDPRRTTIVLMVVKRLREVVDLMVHESGYPADTHCAILEKACWSEGERVVFGRLSSIADAVEQAKVENPAMWVVGSAVAVLNMKRIRALGEVAAAAAATGSRESAAADWAVRTA</sequence>
<dbReference type="Pfam" id="PF13241">
    <property type="entry name" value="NAD_binding_7"/>
    <property type="match status" value="1"/>
</dbReference>
<dbReference type="InterPro" id="IPR003043">
    <property type="entry name" value="Uropor_MeTrfase_CS"/>
</dbReference>
<dbReference type="Pfam" id="PF14823">
    <property type="entry name" value="Sirohm_synth_C"/>
    <property type="match status" value="1"/>
</dbReference>
<dbReference type="Proteomes" id="UP001527925">
    <property type="component" value="Unassembled WGS sequence"/>
</dbReference>
<dbReference type="CDD" id="cd11642">
    <property type="entry name" value="SUMT"/>
    <property type="match status" value="1"/>
</dbReference>
<evidence type="ECO:0000256" key="8">
    <source>
        <dbReference type="RuleBase" id="RU003960"/>
    </source>
</evidence>
<keyword evidence="2 8" id="KW-0489">Methyltransferase</keyword>
<keyword evidence="3 8" id="KW-0808">Transferase</keyword>
<organism evidence="13 14">
    <name type="scientific">Polyrhizophydium stewartii</name>
    <dbReference type="NCBI Taxonomy" id="2732419"/>
    <lineage>
        <taxon>Eukaryota</taxon>
        <taxon>Fungi</taxon>
        <taxon>Fungi incertae sedis</taxon>
        <taxon>Chytridiomycota</taxon>
        <taxon>Chytridiomycota incertae sedis</taxon>
        <taxon>Chytridiomycetes</taxon>
        <taxon>Rhizophydiales</taxon>
        <taxon>Rhizophydiales incertae sedis</taxon>
        <taxon>Polyrhizophydium</taxon>
    </lineage>
</organism>
<comment type="similarity">
    <text evidence="8">Belongs to the precorrin methyltransferase family.</text>
</comment>
<feature type="compositionally biased region" description="Low complexity" evidence="9">
    <location>
        <begin position="296"/>
        <end position="307"/>
    </location>
</feature>
<dbReference type="InterPro" id="IPR035996">
    <property type="entry name" value="4pyrrol_Methylase_sf"/>
</dbReference>
<evidence type="ECO:0000256" key="9">
    <source>
        <dbReference type="SAM" id="MobiDB-lite"/>
    </source>
</evidence>
<keyword evidence="6" id="KW-0520">NAD</keyword>
<dbReference type="PROSITE" id="PS00840">
    <property type="entry name" value="SUMT_2"/>
    <property type="match status" value="1"/>
</dbReference>
<accession>A0ABR4N3D0</accession>
<dbReference type="InterPro" id="IPR014776">
    <property type="entry name" value="4pyrrole_Mease_sub2"/>
</dbReference>
<evidence type="ECO:0000256" key="6">
    <source>
        <dbReference type="ARBA" id="ARBA00023027"/>
    </source>
</evidence>
<evidence type="ECO:0000259" key="10">
    <source>
        <dbReference type="Pfam" id="PF00590"/>
    </source>
</evidence>
<dbReference type="GO" id="GO:0004851">
    <property type="term" value="F:uroporphyrin-III C-methyltransferase activity"/>
    <property type="evidence" value="ECO:0007669"/>
    <property type="project" value="UniProtKB-EC"/>
</dbReference>
<dbReference type="Pfam" id="PF00590">
    <property type="entry name" value="TP_methylase"/>
    <property type="match status" value="1"/>
</dbReference>
<dbReference type="InterPro" id="IPR028281">
    <property type="entry name" value="Sirohaem_synthase_central"/>
</dbReference>
<evidence type="ECO:0000256" key="2">
    <source>
        <dbReference type="ARBA" id="ARBA00022603"/>
    </source>
</evidence>
<feature type="domain" description="Siroheme synthase central" evidence="12">
    <location>
        <begin position="168"/>
        <end position="189"/>
    </location>
</feature>
<dbReference type="EMBL" id="JADGIZ020000039">
    <property type="protein sequence ID" value="KAL2913968.1"/>
    <property type="molecule type" value="Genomic_DNA"/>
</dbReference>
<dbReference type="SUPFAM" id="SSF75615">
    <property type="entry name" value="Siroheme synthase middle domains-like"/>
    <property type="match status" value="1"/>
</dbReference>
<dbReference type="Gene3D" id="3.40.50.720">
    <property type="entry name" value="NAD(P)-binding Rossmann-like Domain"/>
    <property type="match status" value="1"/>
</dbReference>
<keyword evidence="5" id="KW-0560">Oxidoreductase</keyword>
<evidence type="ECO:0000256" key="3">
    <source>
        <dbReference type="ARBA" id="ARBA00022679"/>
    </source>
</evidence>
<feature type="compositionally biased region" description="Low complexity" evidence="9">
    <location>
        <begin position="420"/>
        <end position="432"/>
    </location>
</feature>
<dbReference type="InterPro" id="IPR028162">
    <property type="entry name" value="Met8_C"/>
</dbReference>
<evidence type="ECO:0000313" key="14">
    <source>
        <dbReference type="Proteomes" id="UP001527925"/>
    </source>
</evidence>
<feature type="region of interest" description="Disordered" evidence="9">
    <location>
        <begin position="412"/>
        <end position="437"/>
    </location>
</feature>
<feature type="domain" description="Siroheme biosynthesis protein Met8 C-terminal" evidence="11">
    <location>
        <begin position="196"/>
        <end position="252"/>
    </location>
</feature>
<dbReference type="Gene3D" id="3.40.1010.10">
    <property type="entry name" value="Cobalt-precorrin-4 Transmethylase, Domain 1"/>
    <property type="match status" value="1"/>
</dbReference>
<feature type="region of interest" description="Disordered" evidence="9">
    <location>
        <begin position="287"/>
        <end position="314"/>
    </location>
</feature>
<dbReference type="InterPro" id="IPR014777">
    <property type="entry name" value="4pyrrole_Mease_sub1"/>
</dbReference>
<keyword evidence="4" id="KW-0949">S-adenosyl-L-methionine</keyword>
<dbReference type="InterPro" id="IPR036291">
    <property type="entry name" value="NAD(P)-bd_dom_sf"/>
</dbReference>
<gene>
    <name evidence="13" type="primary">MET1_1</name>
    <name evidence="13" type="ORF">HK105_206559</name>
</gene>
<evidence type="ECO:0000256" key="5">
    <source>
        <dbReference type="ARBA" id="ARBA00023002"/>
    </source>
</evidence>
<dbReference type="PANTHER" id="PTHR45790">
    <property type="entry name" value="SIROHEME SYNTHASE-RELATED"/>
    <property type="match status" value="1"/>
</dbReference>
<dbReference type="Gene3D" id="3.30.950.10">
    <property type="entry name" value="Methyltransferase, Cobalt-precorrin-4 Transmethylase, Domain 2"/>
    <property type="match status" value="1"/>
</dbReference>
<evidence type="ECO:0000313" key="13">
    <source>
        <dbReference type="EMBL" id="KAL2913968.1"/>
    </source>
</evidence>
<dbReference type="GO" id="GO:0032259">
    <property type="term" value="P:methylation"/>
    <property type="evidence" value="ECO:0007669"/>
    <property type="project" value="UniProtKB-KW"/>
</dbReference>
<protein>
    <recommendedName>
        <fullName evidence="1">precorrin-2 dehydrogenase</fullName>
        <ecNumber evidence="1">1.3.1.76</ecNumber>
    </recommendedName>
</protein>